<dbReference type="SUPFAM" id="SSF51197">
    <property type="entry name" value="Clavaminate synthase-like"/>
    <property type="match status" value="1"/>
</dbReference>
<dbReference type="Gene3D" id="2.60.120.620">
    <property type="entry name" value="q2cbj1_9rhob like domain"/>
    <property type="match status" value="1"/>
</dbReference>
<dbReference type="PANTHER" id="PTHR20883:SF14">
    <property type="entry name" value="PHYTANOYL-COA DIOXYGENASE"/>
    <property type="match status" value="1"/>
</dbReference>
<accession>A0A6J8CRN3</accession>
<dbReference type="InterPro" id="IPR008775">
    <property type="entry name" value="Phytyl_CoA_dOase-like"/>
</dbReference>
<gene>
    <name evidence="2" type="ORF">MCOR_32542</name>
</gene>
<dbReference type="PANTHER" id="PTHR20883">
    <property type="entry name" value="PHYTANOYL-COA DIOXYGENASE DOMAIN CONTAINING 1"/>
    <property type="match status" value="1"/>
</dbReference>
<organism evidence="2 3">
    <name type="scientific">Mytilus coruscus</name>
    <name type="common">Sea mussel</name>
    <dbReference type="NCBI Taxonomy" id="42192"/>
    <lineage>
        <taxon>Eukaryota</taxon>
        <taxon>Metazoa</taxon>
        <taxon>Spiralia</taxon>
        <taxon>Lophotrochozoa</taxon>
        <taxon>Mollusca</taxon>
        <taxon>Bivalvia</taxon>
        <taxon>Autobranchia</taxon>
        <taxon>Pteriomorphia</taxon>
        <taxon>Mytilida</taxon>
        <taxon>Mytiloidea</taxon>
        <taxon>Mytilidae</taxon>
        <taxon>Mytilinae</taxon>
        <taxon>Mytilus</taxon>
    </lineage>
</organism>
<proteinExistence type="predicted"/>
<comment type="cofactor">
    <cofactor evidence="1">
        <name>Fe cation</name>
        <dbReference type="ChEBI" id="CHEBI:24875"/>
    </cofactor>
</comment>
<evidence type="ECO:0000313" key="2">
    <source>
        <dbReference type="EMBL" id="CAC5398156.1"/>
    </source>
</evidence>
<name>A0A6J8CRN3_MYTCO</name>
<evidence type="ECO:0000313" key="3">
    <source>
        <dbReference type="Proteomes" id="UP000507470"/>
    </source>
</evidence>
<dbReference type="Pfam" id="PF05721">
    <property type="entry name" value="PhyH"/>
    <property type="match status" value="1"/>
</dbReference>
<sequence>MDVKPEMYPGYTDEAHPECFNKEAMPQQPSVKKPGQLPESMIKQYFEKGYIIVENFFKPEELEPCKRDIEKLVDEVAQKLYTAGKIKGLFKEYGFYERLTKLEAEFPGSTILILKQGYMPKAFQQLWSNERLLNVVEQLIGPDIVGHPVWNLRSKVPKNEATIVPWHQDAGYLDNDSYKVMQPTAWIPLIDANEKNGCLQIASRGHKTGKIGQHQCCWGGTWYVMLEEEEMKNKLEIDIDKDLEICPVPFGGMVLFNNIIPHRSLPNVSKDIRWSLDLRWQRPTEPFGFYNLKDGVLMRSSEDPNLQIDWETFNKLDRHKEQRKAMDVEPAEESEFDLTMPGPWMKKWEMVHMNMHTDRQKELDTKA</sequence>
<dbReference type="Proteomes" id="UP000507470">
    <property type="component" value="Unassembled WGS sequence"/>
</dbReference>
<dbReference type="OrthoDB" id="445007at2759"/>
<reference evidence="2 3" key="1">
    <citation type="submission" date="2020-06" db="EMBL/GenBank/DDBJ databases">
        <authorList>
            <person name="Li R."/>
            <person name="Bekaert M."/>
        </authorList>
    </citation>
    <scope>NUCLEOTIDE SEQUENCE [LARGE SCALE GENOMIC DNA]</scope>
    <source>
        <strain evidence="3">wild</strain>
    </source>
</reference>
<dbReference type="AlphaFoldDB" id="A0A6J8CRN3"/>
<evidence type="ECO:0000256" key="1">
    <source>
        <dbReference type="ARBA" id="ARBA00001962"/>
    </source>
</evidence>
<keyword evidence="3" id="KW-1185">Reference proteome</keyword>
<dbReference type="EMBL" id="CACVKT020005831">
    <property type="protein sequence ID" value="CAC5398156.1"/>
    <property type="molecule type" value="Genomic_DNA"/>
</dbReference>
<protein>
    <submittedName>
        <fullName evidence="2">Uncharacterized protein</fullName>
    </submittedName>
</protein>